<keyword evidence="6" id="KW-0479">Metal-binding</keyword>
<dbReference type="PANTHER" id="PTHR34218">
    <property type="entry name" value="PEPTIDASE S45 PENICILLIN AMIDASE"/>
    <property type="match status" value="1"/>
</dbReference>
<sequence>MNITLSLACILPALLVAQPAAAQPSTAQGDSARWQAQAARVTIQRDDWGIAHVHGRSDADAVFGMIYAQAEDDFNRIETNYLTALGRMAEAEGEDAIWQDLRARLYMDPQKLRADYAASPAWLRALMDAWADGLNYYLATHGQVKPRVITRFEPWMALSFTEGSIGGDIERIPLDRLKAFYGAPGGRPIAMADPDPEPRGSNGFAIAPGKSASGHALLWINPHTSFFFRSELQMTSDEGLNAYGAATWGQFFIYQGFNPTAGWMHTSSTVDAVDEFLETVTRRPDGALTYRYGAEQRPVRASTVTIAYRTADGGRADRGFTVYRTHHGPIIGDQDGKWVAFAMMDKPIPALEQSFLRTKARDYAAFVKVATRQANSSNNTIFADANGTIAYLHPQFVPVRDDRFDYTRPVDGSDPATDWKGLTPLDALPALRNPAGGWIQNTNNGPWSAAGRDSQKAADFPRYMDMMGENPRGEHAVMLLSAGRDFTLDTLRAAAFDSYQPAFARFLPPLVQAWDTLPDTDARKPLLAQPIAMLRDWDYRWGLASVSNSLAAHWAEDLRQWTLDHSQGAPRTLYDRMAAASPDVQLTLLADVVRRLDRDFGTWRTPWGDINRLQRLTGAITQNFSDAAPSIAVPFSSARWGSLASFGARAYPDTRKWYGTSGNSFIAAVEFGDRVHARAVSVGGESGNPASPHFNDQSALYAQGMLRPVYFHPDELAGHVERRYRPGQ</sequence>
<evidence type="ECO:0000256" key="7">
    <source>
        <dbReference type="SAM" id="SignalP"/>
    </source>
</evidence>
<feature type="binding site" evidence="6">
    <location>
        <position position="274"/>
    </location>
    <ligand>
        <name>Ca(2+)</name>
        <dbReference type="ChEBI" id="CHEBI:29108"/>
    </ligand>
</feature>
<evidence type="ECO:0000256" key="5">
    <source>
        <dbReference type="PIRSR" id="PIRSR001227-1"/>
    </source>
</evidence>
<evidence type="ECO:0000256" key="1">
    <source>
        <dbReference type="ARBA" id="ARBA00006586"/>
    </source>
</evidence>
<dbReference type="Pfam" id="PF01804">
    <property type="entry name" value="Penicil_amidase"/>
    <property type="match status" value="1"/>
</dbReference>
<keyword evidence="4" id="KW-0865">Zymogen</keyword>
<dbReference type="InterPro" id="IPR023343">
    <property type="entry name" value="Penicillin_amidase_dom1"/>
</dbReference>
<dbReference type="InterPro" id="IPR043146">
    <property type="entry name" value="Penicillin_amidase_N_B-knob"/>
</dbReference>
<gene>
    <name evidence="8" type="ORF">RLDS_14585</name>
</gene>
<dbReference type="Gene3D" id="1.10.1400.10">
    <property type="match status" value="1"/>
</dbReference>
<dbReference type="InterPro" id="IPR014395">
    <property type="entry name" value="Pen/GL7ACA/AHL_acylase"/>
</dbReference>
<dbReference type="PANTHER" id="PTHR34218:SF3">
    <property type="entry name" value="ACYL-HOMOSERINE LACTONE ACYLASE PVDQ"/>
    <property type="match status" value="1"/>
</dbReference>
<dbReference type="InterPro" id="IPR029055">
    <property type="entry name" value="Ntn_hydrolases_N"/>
</dbReference>
<dbReference type="Gene3D" id="3.60.20.10">
    <property type="entry name" value="Glutamine Phosphoribosylpyrophosphate, subunit 1, domain 1"/>
    <property type="match status" value="1"/>
</dbReference>
<keyword evidence="3" id="KW-0378">Hydrolase</keyword>
<dbReference type="GO" id="GO:0046872">
    <property type="term" value="F:metal ion binding"/>
    <property type="evidence" value="ECO:0007669"/>
    <property type="project" value="UniProtKB-KW"/>
</dbReference>
<keyword evidence="2 7" id="KW-0732">Signal</keyword>
<organism evidence="8 9">
    <name type="scientific">Sphingobium lactosutens DS20</name>
    <dbReference type="NCBI Taxonomy" id="1331060"/>
    <lineage>
        <taxon>Bacteria</taxon>
        <taxon>Pseudomonadati</taxon>
        <taxon>Pseudomonadota</taxon>
        <taxon>Alphaproteobacteria</taxon>
        <taxon>Sphingomonadales</taxon>
        <taxon>Sphingomonadaceae</taxon>
        <taxon>Sphingobium</taxon>
    </lineage>
</organism>
<feature type="active site" description="Nucleophile" evidence="5">
    <location>
        <position position="201"/>
    </location>
</feature>
<dbReference type="PIRSF" id="PIRSF001227">
    <property type="entry name" value="Pen_acylase"/>
    <property type="match status" value="1"/>
</dbReference>
<dbReference type="MEROPS" id="S45.002"/>
<protein>
    <submittedName>
        <fullName evidence="8">Penicillin amidase</fullName>
    </submittedName>
</protein>
<dbReference type="Gene3D" id="2.30.120.10">
    <property type="match status" value="1"/>
</dbReference>
<dbReference type="PATRIC" id="fig|1331060.3.peg.2791"/>
<dbReference type="Proteomes" id="UP000015531">
    <property type="component" value="Unassembled WGS sequence"/>
</dbReference>
<feature type="chain" id="PRO_5004563787" evidence="7">
    <location>
        <begin position="23"/>
        <end position="728"/>
    </location>
</feature>
<dbReference type="AlphaFoldDB" id="T0HMB4"/>
<evidence type="ECO:0000256" key="3">
    <source>
        <dbReference type="ARBA" id="ARBA00022801"/>
    </source>
</evidence>
<proteinExistence type="inferred from homology"/>
<dbReference type="InterPro" id="IPR043147">
    <property type="entry name" value="Penicillin_amidase_A-knob"/>
</dbReference>
<feature type="signal peptide" evidence="7">
    <location>
        <begin position="1"/>
        <end position="22"/>
    </location>
</feature>
<dbReference type="SUPFAM" id="SSF56235">
    <property type="entry name" value="N-terminal nucleophile aminohydrolases (Ntn hydrolases)"/>
    <property type="match status" value="1"/>
</dbReference>
<dbReference type="Gene3D" id="1.10.439.10">
    <property type="entry name" value="Penicillin Amidohydrolase, domain 1"/>
    <property type="match status" value="1"/>
</dbReference>
<feature type="binding site" evidence="6">
    <location>
        <position position="273"/>
    </location>
    <ligand>
        <name>Ca(2+)</name>
        <dbReference type="ChEBI" id="CHEBI:29108"/>
    </ligand>
</feature>
<evidence type="ECO:0000256" key="2">
    <source>
        <dbReference type="ARBA" id="ARBA00022729"/>
    </source>
</evidence>
<comment type="caution">
    <text evidence="8">The sequence shown here is derived from an EMBL/GenBank/DDBJ whole genome shotgun (WGS) entry which is preliminary data.</text>
</comment>
<keyword evidence="6" id="KW-0106">Calcium</keyword>
<evidence type="ECO:0000256" key="4">
    <source>
        <dbReference type="ARBA" id="ARBA00023145"/>
    </source>
</evidence>
<comment type="cofactor">
    <cofactor evidence="6">
        <name>Ca(2+)</name>
        <dbReference type="ChEBI" id="CHEBI:29108"/>
    </cofactor>
    <text evidence="6">Binds 1 Ca(2+) ion per dimer.</text>
</comment>
<dbReference type="InterPro" id="IPR002692">
    <property type="entry name" value="S45"/>
</dbReference>
<dbReference type="EMBL" id="ATDP01000092">
    <property type="protein sequence ID" value="EQB14147.1"/>
    <property type="molecule type" value="Genomic_DNA"/>
</dbReference>
<dbReference type="eggNOG" id="COG2366">
    <property type="taxonomic scope" value="Bacteria"/>
</dbReference>
<keyword evidence="9" id="KW-1185">Reference proteome</keyword>
<accession>T0HMB4</accession>
<dbReference type="GO" id="GO:0017000">
    <property type="term" value="P:antibiotic biosynthetic process"/>
    <property type="evidence" value="ECO:0007669"/>
    <property type="project" value="InterPro"/>
</dbReference>
<evidence type="ECO:0000313" key="8">
    <source>
        <dbReference type="EMBL" id="EQB14147.1"/>
    </source>
</evidence>
<evidence type="ECO:0000256" key="6">
    <source>
        <dbReference type="PIRSR" id="PIRSR001227-2"/>
    </source>
</evidence>
<comment type="similarity">
    <text evidence="1">Belongs to the peptidase S45 family.</text>
</comment>
<feature type="binding site" evidence="6">
    <location>
        <position position="271"/>
    </location>
    <ligand>
        <name>Ca(2+)</name>
        <dbReference type="ChEBI" id="CHEBI:29108"/>
    </ligand>
</feature>
<reference evidence="8 9" key="1">
    <citation type="journal article" date="2013" name="Genome Announc.">
        <title>Draft Genome Sequence of Sphingobium lactosutens Strain DS20T, Isolated from a Hexachlorocyclohexane Dumpsite.</title>
        <authorList>
            <person name="Kumar R."/>
            <person name="Dwivedi V."/>
            <person name="Negi V."/>
            <person name="Khurana J.P."/>
            <person name="Lal R."/>
        </authorList>
    </citation>
    <scope>NUCLEOTIDE SEQUENCE [LARGE SCALE GENOMIC DNA]</scope>
    <source>
        <strain evidence="8 9">DS20</strain>
    </source>
</reference>
<evidence type="ECO:0000313" key="9">
    <source>
        <dbReference type="Proteomes" id="UP000015531"/>
    </source>
</evidence>
<name>T0HMB4_9SPHN</name>
<dbReference type="RefSeq" id="WP_021226553.1">
    <property type="nucleotide sequence ID" value="NZ_ATDP01000092.1"/>
</dbReference>
<dbReference type="OrthoDB" id="9760084at2"/>
<dbReference type="GO" id="GO:0016811">
    <property type="term" value="F:hydrolase activity, acting on carbon-nitrogen (but not peptide) bonds, in linear amides"/>
    <property type="evidence" value="ECO:0007669"/>
    <property type="project" value="InterPro"/>
</dbReference>